<dbReference type="SUPFAM" id="SSF56935">
    <property type="entry name" value="Porins"/>
    <property type="match status" value="1"/>
</dbReference>
<reference evidence="1 2" key="1">
    <citation type="submission" date="2023-07" db="EMBL/GenBank/DDBJ databases">
        <title>Sorghum-associated microbial communities from plants grown in Nebraska, USA.</title>
        <authorList>
            <person name="Schachtman D."/>
        </authorList>
    </citation>
    <scope>NUCLEOTIDE SEQUENCE [LARGE SCALE GENOMIC DNA]</scope>
    <source>
        <strain evidence="1 2">DS1730</strain>
    </source>
</reference>
<accession>A0ABU1MFJ7</accession>
<dbReference type="RefSeq" id="WP_310016158.1">
    <property type="nucleotide sequence ID" value="NZ_JAVDQT010000014.1"/>
</dbReference>
<keyword evidence="2" id="KW-1185">Reference proteome</keyword>
<comment type="caution">
    <text evidence="1">The sequence shown here is derived from an EMBL/GenBank/DDBJ whole genome shotgun (WGS) entry which is preliminary data.</text>
</comment>
<gene>
    <name evidence="1" type="ORF">J2782_004441</name>
</gene>
<evidence type="ECO:0000313" key="1">
    <source>
        <dbReference type="EMBL" id="MDR6434688.1"/>
    </source>
</evidence>
<evidence type="ECO:0000313" key="2">
    <source>
        <dbReference type="Proteomes" id="UP001184614"/>
    </source>
</evidence>
<name>A0ABU1MFJ7_9HYPH</name>
<proteinExistence type="predicted"/>
<protein>
    <submittedName>
        <fullName evidence="1">Uncharacterized protein</fullName>
    </submittedName>
</protein>
<organism evidence="1 2">
    <name type="scientific">Brucella pseudogrignonensis</name>
    <dbReference type="NCBI Taxonomy" id="419475"/>
    <lineage>
        <taxon>Bacteria</taxon>
        <taxon>Pseudomonadati</taxon>
        <taxon>Pseudomonadota</taxon>
        <taxon>Alphaproteobacteria</taxon>
        <taxon>Hyphomicrobiales</taxon>
        <taxon>Brucellaceae</taxon>
        <taxon>Brucella/Ochrobactrum group</taxon>
        <taxon>Brucella</taxon>
    </lineage>
</organism>
<dbReference type="EMBL" id="JAVDQT010000014">
    <property type="protein sequence ID" value="MDR6434688.1"/>
    <property type="molecule type" value="Genomic_DNA"/>
</dbReference>
<dbReference type="Proteomes" id="UP001184614">
    <property type="component" value="Unassembled WGS sequence"/>
</dbReference>
<sequence>MMVSWPRDDDHLYHVFGQVTAGRSGDINRNDRIGVGTELKLTDTIGTHAEVSYGTHGWGGLAALTYDPNVDDHYYIGYRLDPDRAFDLNRSYDLIGRDKGAIVGGMKRRINDTLSTYSENNYDLFGVRRALTPTYGVVYIQDNIWTIDGGFEGGRVRDNTTNSAGVEYSDFDRYAPSLSIGYKDEERGITARLRGEVRVERSDDHTRDQNTYLLAGAYSWKTNPDWRALVSVDAVLSDAESNVTSFQNTDYVEASFGYAYRPVENDRLNALFNYSYLYDMPGNGQLGSGVSNYRYAPAQLSHILSADFTYDLVPWLSVGGKYGFRIGEVKYRPAENDYQFDKEWQRSSAHLGIIRADLHVVKKWDLLLEGRVMHMSEAKTTDLGALAAIYRHVGENFKVGAGYNFGRFSDDLRDLSMDDRGMFVNFIGKF</sequence>